<proteinExistence type="predicted"/>
<reference evidence="3" key="1">
    <citation type="journal article" date="2015" name="Genome Biol. Evol.">
        <title>Organellar Genomes of White Spruce (Picea glauca): Assembly and Annotation.</title>
        <authorList>
            <person name="Jackman S.D."/>
            <person name="Warren R.L."/>
            <person name="Gibb E.A."/>
            <person name="Vandervalk B.P."/>
            <person name="Mohamadi H."/>
            <person name="Chu J."/>
            <person name="Raymond A."/>
            <person name="Pleasance S."/>
            <person name="Coope R."/>
            <person name="Wildung M.R."/>
            <person name="Ritland C.E."/>
            <person name="Bousquet J."/>
            <person name="Jones S.J."/>
            <person name="Bohlmann J."/>
            <person name="Birol I."/>
        </authorList>
    </citation>
    <scope>NUCLEOTIDE SEQUENCE [LARGE SCALE GENOMIC DNA]</scope>
    <source>
        <tissue evidence="3">Flushing bud</tissue>
    </source>
</reference>
<keyword evidence="3" id="KW-0496">Mitochondrion</keyword>
<accession>A0A101LUP8</accession>
<name>A0A101LUP8_PICGL</name>
<dbReference type="AlphaFoldDB" id="A0A101LUP8"/>
<comment type="caution">
    <text evidence="3">The sequence shown here is derived from an EMBL/GenBank/DDBJ whole genome shotgun (WGS) entry which is preliminary data.</text>
</comment>
<gene>
    <name evidence="1" type="ORF">ABT39_MTgene2495</name>
    <name evidence="2" type="ORF">ABT39_MTgene2498</name>
    <name evidence="3" type="ORF">ABT39_MTgene2521</name>
</gene>
<protein>
    <submittedName>
        <fullName evidence="3">Uncharacterized protein</fullName>
    </submittedName>
</protein>
<evidence type="ECO:0000313" key="1">
    <source>
        <dbReference type="EMBL" id="KUM45659.1"/>
    </source>
</evidence>
<organism evidence="3">
    <name type="scientific">Picea glauca</name>
    <name type="common">White spruce</name>
    <name type="synonym">Pinus glauca</name>
    <dbReference type="NCBI Taxonomy" id="3330"/>
    <lineage>
        <taxon>Eukaryota</taxon>
        <taxon>Viridiplantae</taxon>
        <taxon>Streptophyta</taxon>
        <taxon>Embryophyta</taxon>
        <taxon>Tracheophyta</taxon>
        <taxon>Spermatophyta</taxon>
        <taxon>Pinopsida</taxon>
        <taxon>Pinidae</taxon>
        <taxon>Conifers I</taxon>
        <taxon>Pinales</taxon>
        <taxon>Pinaceae</taxon>
        <taxon>Picea</taxon>
    </lineage>
</organism>
<sequence>MEAVSKRNRFPWVMKASKCYQTDCLPQLLTDWLALSLSLAGRYECSFLAPSLSKGGRVISPESIGI</sequence>
<geneLocation type="mitochondrion" evidence="3"/>
<evidence type="ECO:0000313" key="3">
    <source>
        <dbReference type="EMBL" id="KUM45685.1"/>
    </source>
</evidence>
<evidence type="ECO:0000313" key="2">
    <source>
        <dbReference type="EMBL" id="KUM45662.1"/>
    </source>
</evidence>
<dbReference type="EMBL" id="LKAM01000017">
    <property type="protein sequence ID" value="KUM45685.1"/>
    <property type="molecule type" value="Genomic_DNA"/>
</dbReference>
<dbReference type="EMBL" id="LKAM01000017">
    <property type="protein sequence ID" value="KUM45662.1"/>
    <property type="molecule type" value="Genomic_DNA"/>
</dbReference>
<dbReference type="EMBL" id="LKAM01000017">
    <property type="protein sequence ID" value="KUM45659.1"/>
    <property type="molecule type" value="Genomic_DNA"/>
</dbReference>